<dbReference type="GO" id="GO:0005886">
    <property type="term" value="C:plasma membrane"/>
    <property type="evidence" value="ECO:0007669"/>
    <property type="project" value="UniProtKB-SubCell"/>
</dbReference>
<keyword evidence="7 11" id="KW-0067">ATP-binding</keyword>
<evidence type="ECO:0000313" key="11">
    <source>
        <dbReference type="EMBL" id="MDT9609517.1"/>
    </source>
</evidence>
<dbReference type="RefSeq" id="WP_285212539.1">
    <property type="nucleotide sequence ID" value="NZ_JAVTXG010000022.1"/>
</dbReference>
<keyword evidence="8" id="KW-1278">Translocase</keyword>
<dbReference type="InterPro" id="IPR003439">
    <property type="entry name" value="ABC_transporter-like_ATP-bd"/>
</dbReference>
<dbReference type="InterPro" id="IPR003593">
    <property type="entry name" value="AAA+_ATPase"/>
</dbReference>
<evidence type="ECO:0000256" key="7">
    <source>
        <dbReference type="ARBA" id="ARBA00022840"/>
    </source>
</evidence>
<keyword evidence="2" id="KW-0813">Transport</keyword>
<evidence type="ECO:0000256" key="5">
    <source>
        <dbReference type="ARBA" id="ARBA00022592"/>
    </source>
</evidence>
<dbReference type="GO" id="GO:0016887">
    <property type="term" value="F:ATP hydrolysis activity"/>
    <property type="evidence" value="ECO:0007669"/>
    <property type="project" value="InterPro"/>
</dbReference>
<evidence type="ECO:0000256" key="1">
    <source>
        <dbReference type="ARBA" id="ARBA00004202"/>
    </source>
</evidence>
<evidence type="ECO:0000256" key="6">
    <source>
        <dbReference type="ARBA" id="ARBA00022741"/>
    </source>
</evidence>
<evidence type="ECO:0000313" key="12">
    <source>
        <dbReference type="Proteomes" id="UP001253287"/>
    </source>
</evidence>
<dbReference type="InterPro" id="IPR027417">
    <property type="entry name" value="P-loop_NTPase"/>
</dbReference>
<dbReference type="InterPro" id="IPR017871">
    <property type="entry name" value="ABC_transporter-like_CS"/>
</dbReference>
<keyword evidence="9" id="KW-0472">Membrane</keyword>
<reference evidence="11" key="1">
    <citation type="submission" date="2023-08" db="EMBL/GenBank/DDBJ databases">
        <title>Lactobacillus from the Female Urinary Tract.</title>
        <authorList>
            <person name="Stegman N."/>
            <person name="Jackson B."/>
            <person name="Steiling M."/>
            <person name="Sedano C."/>
            <person name="Wolfe A."/>
            <person name="Putonti C."/>
        </authorList>
    </citation>
    <scope>NUCLEOTIDE SEQUENCE</scope>
    <source>
        <strain evidence="11">UMB5661</strain>
    </source>
</reference>
<gene>
    <name evidence="11" type="ORF">RON39_05155</name>
</gene>
<organism evidence="11 12">
    <name type="scientific">Lactobacillus crispatus</name>
    <dbReference type="NCBI Taxonomy" id="47770"/>
    <lineage>
        <taxon>Bacteria</taxon>
        <taxon>Bacillati</taxon>
        <taxon>Bacillota</taxon>
        <taxon>Bacilli</taxon>
        <taxon>Lactobacillales</taxon>
        <taxon>Lactobacillaceae</taxon>
        <taxon>Lactobacillus</taxon>
    </lineage>
</organism>
<evidence type="ECO:0000256" key="8">
    <source>
        <dbReference type="ARBA" id="ARBA00022967"/>
    </source>
</evidence>
<keyword evidence="6" id="KW-0547">Nucleotide-binding</keyword>
<dbReference type="GO" id="GO:0005524">
    <property type="term" value="F:ATP binding"/>
    <property type="evidence" value="ECO:0007669"/>
    <property type="project" value="UniProtKB-KW"/>
</dbReference>
<comment type="caution">
    <text evidence="11">The sequence shown here is derived from an EMBL/GenBank/DDBJ whole genome shotgun (WGS) entry which is preliminary data.</text>
</comment>
<dbReference type="PROSITE" id="PS50893">
    <property type="entry name" value="ABC_TRANSPORTER_2"/>
    <property type="match status" value="1"/>
</dbReference>
<evidence type="ECO:0000256" key="9">
    <source>
        <dbReference type="ARBA" id="ARBA00023136"/>
    </source>
</evidence>
<dbReference type="PANTHER" id="PTHR43423:SF12">
    <property type="entry name" value="IRON EXPORT ATP-BINDING PROTEIN FETA-RELATED"/>
    <property type="match status" value="1"/>
</dbReference>
<keyword evidence="4" id="KW-0997">Cell inner membrane</keyword>
<dbReference type="CDD" id="cd03225">
    <property type="entry name" value="ABC_cobalt_CbiO_domain1"/>
    <property type="match status" value="1"/>
</dbReference>
<accession>A0AAW8WK11</accession>
<evidence type="ECO:0000256" key="4">
    <source>
        <dbReference type="ARBA" id="ARBA00022519"/>
    </source>
</evidence>
<dbReference type="PANTHER" id="PTHR43423">
    <property type="entry name" value="ABC TRANSPORTER I FAMILY MEMBER 17"/>
    <property type="match status" value="1"/>
</dbReference>
<dbReference type="SUPFAM" id="SSF52540">
    <property type="entry name" value="P-loop containing nucleoside triphosphate hydrolases"/>
    <property type="match status" value="1"/>
</dbReference>
<protein>
    <submittedName>
        <fullName evidence="11">ATP-binding cassette domain-containing protein</fullName>
    </submittedName>
</protein>
<dbReference type="EMBL" id="JAVTXN010000020">
    <property type="protein sequence ID" value="MDT9609517.1"/>
    <property type="molecule type" value="Genomic_DNA"/>
</dbReference>
<feature type="domain" description="ABC transporter" evidence="10">
    <location>
        <begin position="20"/>
        <end position="228"/>
    </location>
</feature>
<dbReference type="Pfam" id="PF00005">
    <property type="entry name" value="ABC_tran"/>
    <property type="match status" value="1"/>
</dbReference>
<dbReference type="InterPro" id="IPR015856">
    <property type="entry name" value="ABC_transpr_CbiO/EcfA_su"/>
</dbReference>
<dbReference type="Gene3D" id="3.40.50.300">
    <property type="entry name" value="P-loop containing nucleotide triphosphate hydrolases"/>
    <property type="match status" value="1"/>
</dbReference>
<proteinExistence type="predicted"/>
<sequence length="228" mass="25737">MFKEINLRNHSSLHKLFYSLELKHIQYSADKKQILQDVSFKVNKGDFLTLIGPSGAGKSTILRLIANLISANSGDILYQEKNISSLNPVQYRREVSYCFQQPSLFGQTVRDNLIFPYEIRKVDVNDKQIADLLNQVDLSADFLDKKITALSGGEKQRVALIRNIIFLPKILLLDEVTTGLDNQSKDIVHNLIKDVSEKGVTIIQVTHDQSEIDEASNILRVKKGGIIE</sequence>
<evidence type="ECO:0000259" key="10">
    <source>
        <dbReference type="PROSITE" id="PS50893"/>
    </source>
</evidence>
<evidence type="ECO:0000256" key="3">
    <source>
        <dbReference type="ARBA" id="ARBA00022475"/>
    </source>
</evidence>
<dbReference type="SMART" id="SM00382">
    <property type="entry name" value="AAA"/>
    <property type="match status" value="1"/>
</dbReference>
<keyword evidence="3" id="KW-1003">Cell membrane</keyword>
<dbReference type="AlphaFoldDB" id="A0AAW8WK11"/>
<evidence type="ECO:0000256" key="2">
    <source>
        <dbReference type="ARBA" id="ARBA00022448"/>
    </source>
</evidence>
<dbReference type="GO" id="GO:0006817">
    <property type="term" value="P:phosphate ion transport"/>
    <property type="evidence" value="ECO:0007669"/>
    <property type="project" value="UniProtKB-KW"/>
</dbReference>
<dbReference type="Proteomes" id="UP001253287">
    <property type="component" value="Unassembled WGS sequence"/>
</dbReference>
<name>A0AAW8WK11_9LACO</name>
<keyword evidence="5" id="KW-0592">Phosphate transport</keyword>
<comment type="subcellular location">
    <subcellularLocation>
        <location evidence="1">Cell membrane</location>
        <topology evidence="1">Peripheral membrane protein</topology>
    </subcellularLocation>
</comment>
<dbReference type="PROSITE" id="PS00211">
    <property type="entry name" value="ABC_TRANSPORTER_1"/>
    <property type="match status" value="1"/>
</dbReference>
<dbReference type="GO" id="GO:0022857">
    <property type="term" value="F:transmembrane transporter activity"/>
    <property type="evidence" value="ECO:0007669"/>
    <property type="project" value="UniProtKB-ARBA"/>
</dbReference>